<organism evidence="1 2">
    <name type="scientific">Acidovorax delafieldii 2AN</name>
    <dbReference type="NCBI Taxonomy" id="573060"/>
    <lineage>
        <taxon>Bacteria</taxon>
        <taxon>Pseudomonadati</taxon>
        <taxon>Pseudomonadota</taxon>
        <taxon>Betaproteobacteria</taxon>
        <taxon>Burkholderiales</taxon>
        <taxon>Comamonadaceae</taxon>
        <taxon>Acidovorax</taxon>
    </lineage>
</organism>
<dbReference type="RefSeq" id="WP_005793755.1">
    <property type="nucleotide sequence ID" value="NZ_ACQT01000014.1"/>
</dbReference>
<evidence type="ECO:0000313" key="1">
    <source>
        <dbReference type="EMBL" id="EER61528.1"/>
    </source>
</evidence>
<gene>
    <name evidence="1" type="ORF">AcdelDRAFT_0863</name>
</gene>
<proteinExistence type="predicted"/>
<evidence type="ECO:0000313" key="2">
    <source>
        <dbReference type="Proteomes" id="UP000003856"/>
    </source>
</evidence>
<sequence>MRTSQHDLFGAAPAPRNFDQEALGFLIAFARKHRGQPFSAEQVTLAAMDRGIAPPDLRAWGSIFTQAARDGHIRRSDVLFSRSLGNGSLSPGWVTT</sequence>
<dbReference type="PATRIC" id="fig|573060.9.peg.4290"/>
<dbReference type="EMBL" id="ACQT01000014">
    <property type="protein sequence ID" value="EER61528.1"/>
    <property type="molecule type" value="Genomic_DNA"/>
</dbReference>
<protein>
    <submittedName>
        <fullName evidence="1">Uncharacterized protein</fullName>
    </submittedName>
</protein>
<accession>C5T1T3</accession>
<dbReference type="Proteomes" id="UP000003856">
    <property type="component" value="Unassembled WGS sequence"/>
</dbReference>
<dbReference type="OrthoDB" id="8912710at2"/>
<comment type="caution">
    <text evidence="1">The sequence shown here is derived from an EMBL/GenBank/DDBJ whole genome shotgun (WGS) entry which is preliminary data.</text>
</comment>
<name>C5T1T3_ACIDE</name>
<keyword evidence="2" id="KW-1185">Reference proteome</keyword>
<reference evidence="1 2" key="1">
    <citation type="submission" date="2009-05" db="EMBL/GenBank/DDBJ databases">
        <title>The draft genome of Acidovorax delafieldii 2AN.</title>
        <authorList>
            <consortium name="US DOE Joint Genome Institute (JGI-PGF)"/>
            <person name="Lucas S."/>
            <person name="Copeland A."/>
            <person name="Lapidus A."/>
            <person name="Glavina del Rio T."/>
            <person name="Tice H."/>
            <person name="Bruce D."/>
            <person name="Goodwin L."/>
            <person name="Pitluck S."/>
            <person name="Larimer F."/>
            <person name="Land M.L."/>
            <person name="Hauser L."/>
            <person name="Shelobolina E.S."/>
            <person name="Picardal F."/>
            <person name="Roden E."/>
            <person name="Emerson D."/>
        </authorList>
    </citation>
    <scope>NUCLEOTIDE SEQUENCE [LARGE SCALE GENOMIC DNA]</scope>
    <source>
        <strain evidence="1 2">2AN</strain>
    </source>
</reference>
<dbReference type="AlphaFoldDB" id="C5T1T3"/>